<evidence type="ECO:0000313" key="1">
    <source>
        <dbReference type="EMBL" id="KAG7176050.1"/>
    </source>
</evidence>
<evidence type="ECO:0000313" key="2">
    <source>
        <dbReference type="Proteomes" id="UP000747542"/>
    </source>
</evidence>
<dbReference type="Proteomes" id="UP000747542">
    <property type="component" value="Unassembled WGS sequence"/>
</dbReference>
<proteinExistence type="predicted"/>
<gene>
    <name evidence="1" type="ORF">Hamer_G017017</name>
</gene>
<organism evidence="1 2">
    <name type="scientific">Homarus americanus</name>
    <name type="common">American lobster</name>
    <dbReference type="NCBI Taxonomy" id="6706"/>
    <lineage>
        <taxon>Eukaryota</taxon>
        <taxon>Metazoa</taxon>
        <taxon>Ecdysozoa</taxon>
        <taxon>Arthropoda</taxon>
        <taxon>Crustacea</taxon>
        <taxon>Multicrustacea</taxon>
        <taxon>Malacostraca</taxon>
        <taxon>Eumalacostraca</taxon>
        <taxon>Eucarida</taxon>
        <taxon>Decapoda</taxon>
        <taxon>Pleocyemata</taxon>
        <taxon>Astacidea</taxon>
        <taxon>Nephropoidea</taxon>
        <taxon>Nephropidae</taxon>
        <taxon>Homarus</taxon>
    </lineage>
</organism>
<dbReference type="AlphaFoldDB" id="A0A8J5N9H8"/>
<dbReference type="EMBL" id="JAHLQT010004419">
    <property type="protein sequence ID" value="KAG7176050.1"/>
    <property type="molecule type" value="Genomic_DNA"/>
</dbReference>
<name>A0A8J5N9H8_HOMAM</name>
<sequence length="113" mass="12433">MTYVLERVLRPWGGMWAGRSGGGGRVVVGSRRPSIWPLTSLTWPLTSLYLASHLTPPGISPHSTWPLTWLHKPWVTTPLTERVQELVMVNLVTGVGGPDSSLPQMTFSSTVKQ</sequence>
<keyword evidence="2" id="KW-1185">Reference proteome</keyword>
<comment type="caution">
    <text evidence="1">The sequence shown here is derived from an EMBL/GenBank/DDBJ whole genome shotgun (WGS) entry which is preliminary data.</text>
</comment>
<reference evidence="1" key="1">
    <citation type="journal article" date="2021" name="Sci. Adv.">
        <title>The American lobster genome reveals insights on longevity, neural, and immune adaptations.</title>
        <authorList>
            <person name="Polinski J.M."/>
            <person name="Zimin A.V."/>
            <person name="Clark K.F."/>
            <person name="Kohn A.B."/>
            <person name="Sadowski N."/>
            <person name="Timp W."/>
            <person name="Ptitsyn A."/>
            <person name="Khanna P."/>
            <person name="Romanova D.Y."/>
            <person name="Williams P."/>
            <person name="Greenwood S.J."/>
            <person name="Moroz L.L."/>
            <person name="Walt D.R."/>
            <person name="Bodnar A.G."/>
        </authorList>
    </citation>
    <scope>NUCLEOTIDE SEQUENCE</scope>
    <source>
        <strain evidence="1">GMGI-L3</strain>
    </source>
</reference>
<accession>A0A8J5N9H8</accession>
<protein>
    <submittedName>
        <fullName evidence="1">Uncharacterized protein</fullName>
    </submittedName>
</protein>